<evidence type="ECO:0000313" key="9">
    <source>
        <dbReference type="EMBL" id="UGS40030.1"/>
    </source>
</evidence>
<organism evidence="9 10">
    <name type="scientific">Pseudocitrobacter corydidari</name>
    <dbReference type="NCBI Taxonomy" id="2891570"/>
    <lineage>
        <taxon>Bacteria</taxon>
        <taxon>Pseudomonadati</taxon>
        <taxon>Pseudomonadota</taxon>
        <taxon>Gammaproteobacteria</taxon>
        <taxon>Enterobacterales</taxon>
        <taxon>Enterobacteriaceae</taxon>
        <taxon>Pseudocitrobacter</taxon>
    </lineage>
</organism>
<dbReference type="EMBL" id="CP087880">
    <property type="protein sequence ID" value="UGS40030.1"/>
    <property type="molecule type" value="Genomic_DNA"/>
</dbReference>
<evidence type="ECO:0000256" key="6">
    <source>
        <dbReference type="ARBA" id="ARBA00047512"/>
    </source>
</evidence>
<keyword evidence="10" id="KW-1185">Reference proteome</keyword>
<evidence type="ECO:0000256" key="3">
    <source>
        <dbReference type="ARBA" id="ARBA00022729"/>
    </source>
</evidence>
<evidence type="ECO:0000313" key="10">
    <source>
        <dbReference type="Proteomes" id="UP001199659"/>
    </source>
</evidence>
<dbReference type="PROSITE" id="PS51704">
    <property type="entry name" value="GP_PDE"/>
    <property type="match status" value="1"/>
</dbReference>
<dbReference type="Proteomes" id="UP001199659">
    <property type="component" value="Chromosome"/>
</dbReference>
<keyword evidence="4" id="KW-0319">Glycerol metabolism</keyword>
<gene>
    <name evidence="9" type="primary">glpQ</name>
    <name evidence="9" type="ORF">G163CM_07200</name>
</gene>
<dbReference type="PANTHER" id="PTHR43620">
    <property type="entry name" value="GLYCEROPHOSPHORYL DIESTER PHOSPHODIESTERASE"/>
    <property type="match status" value="1"/>
</dbReference>
<evidence type="ECO:0000259" key="8">
    <source>
        <dbReference type="PROSITE" id="PS51704"/>
    </source>
</evidence>
<comment type="similarity">
    <text evidence="1">Belongs to the glycerophosphoryl diester phosphodiesterase family.</text>
</comment>
<dbReference type="NCBIfam" id="NF008354">
    <property type="entry name" value="PRK11143.1"/>
    <property type="match status" value="1"/>
</dbReference>
<dbReference type="GO" id="GO:0008889">
    <property type="term" value="F:glycerophosphodiester phosphodiesterase activity"/>
    <property type="evidence" value="ECO:0007669"/>
    <property type="project" value="UniProtKB-EC"/>
</dbReference>
<accession>A0ABY3S2X1</accession>
<dbReference type="RefSeq" id="WP_231826955.1">
    <property type="nucleotide sequence ID" value="NZ_CP087880.1"/>
</dbReference>
<dbReference type="CDD" id="cd08600">
    <property type="entry name" value="GDPD_EcGlpQ_like"/>
    <property type="match status" value="1"/>
</dbReference>
<keyword evidence="5 9" id="KW-0378">Hydrolase</keyword>
<evidence type="ECO:0000256" key="4">
    <source>
        <dbReference type="ARBA" id="ARBA00022798"/>
    </source>
</evidence>
<proteinExistence type="inferred from homology"/>
<evidence type="ECO:0000256" key="5">
    <source>
        <dbReference type="ARBA" id="ARBA00022801"/>
    </source>
</evidence>
<evidence type="ECO:0000256" key="2">
    <source>
        <dbReference type="ARBA" id="ARBA00012247"/>
    </source>
</evidence>
<evidence type="ECO:0000256" key="7">
    <source>
        <dbReference type="SAM" id="SignalP"/>
    </source>
</evidence>
<dbReference type="SUPFAM" id="SSF51695">
    <property type="entry name" value="PLC-like phosphodiesterases"/>
    <property type="match status" value="1"/>
</dbReference>
<keyword evidence="3 7" id="KW-0732">Signal</keyword>
<sequence length="347" mass="39515">MKFIVLALLLSISLSTYATSQFVVAHRGASGYLPEHTLEAKALAFGQGADYLEQDLVMTKDDQLLVLHGLVLDNVTDVATRFPERVRKDGHFYAIDFTLAEIKSLKVTNWFRYVDGKPTPGFKDRFPIFKSEFHMHTFEEEIEFIQGLNFSTGKNIGIFPEIKAPWFHLKEGKDITTKVLSVLKKYGYTSKNDNVYLQCFDFNEIKRIKTTLGPSLGVNVKLVQLIAYTNWNETQEKVNGKWVNYNYDWMFEPAGIKTISQYADAISPDYRMLLNNSKGKPVTSTGLASIAHANQLQVIPYSILSDRLPVYVQTVDQLYQLLYENEKVDGLFTDFPDKAVNFLKGSK</sequence>
<reference evidence="9 10" key="1">
    <citation type="journal article" date="2022" name="Int. J. Syst. Evol. Microbiol.">
        <title>Pseudocitrobacter corydidari sp. nov., isolated from the Asian emerald cockroach Corydidarum magnifica.</title>
        <authorList>
            <person name="Guzman J."/>
            <person name="Poehlein A."/>
            <person name="Glaeser S.P."/>
            <person name="Schwengers O."/>
            <person name="Blom J."/>
            <person name="Hollensteiner J."/>
            <person name="Kampfer P."/>
            <person name="Vilcinskas A."/>
        </authorList>
    </citation>
    <scope>NUCLEOTIDE SEQUENCE [LARGE SCALE GENOMIC DNA]</scope>
    <source>
        <strain evidence="9">G163CM</strain>
    </source>
</reference>
<dbReference type="Pfam" id="PF03009">
    <property type="entry name" value="GDPD"/>
    <property type="match status" value="1"/>
</dbReference>
<comment type="catalytic activity">
    <reaction evidence="6">
        <text>a sn-glycero-3-phosphodiester + H2O = an alcohol + sn-glycerol 3-phosphate + H(+)</text>
        <dbReference type="Rhea" id="RHEA:12969"/>
        <dbReference type="ChEBI" id="CHEBI:15377"/>
        <dbReference type="ChEBI" id="CHEBI:15378"/>
        <dbReference type="ChEBI" id="CHEBI:30879"/>
        <dbReference type="ChEBI" id="CHEBI:57597"/>
        <dbReference type="ChEBI" id="CHEBI:83408"/>
        <dbReference type="EC" id="3.1.4.46"/>
    </reaction>
</comment>
<dbReference type="Gene3D" id="3.20.20.190">
    <property type="entry name" value="Phosphatidylinositol (PI) phosphodiesterase"/>
    <property type="match status" value="1"/>
</dbReference>
<feature type="signal peptide" evidence="7">
    <location>
        <begin position="1"/>
        <end position="18"/>
    </location>
</feature>
<dbReference type="InterPro" id="IPR017946">
    <property type="entry name" value="PLC-like_Pdiesterase_TIM-brl"/>
</dbReference>
<dbReference type="InterPro" id="IPR030395">
    <property type="entry name" value="GP_PDE_dom"/>
</dbReference>
<name>A0ABY3S2X1_9ENTR</name>
<protein>
    <recommendedName>
        <fullName evidence="2">glycerophosphodiester phosphodiesterase</fullName>
        <ecNumber evidence="2">3.1.4.46</ecNumber>
    </recommendedName>
</protein>
<evidence type="ECO:0000256" key="1">
    <source>
        <dbReference type="ARBA" id="ARBA00007277"/>
    </source>
</evidence>
<dbReference type="EC" id="3.1.4.46" evidence="2"/>
<feature type="chain" id="PRO_5045739192" description="glycerophosphodiester phosphodiesterase" evidence="7">
    <location>
        <begin position="19"/>
        <end position="347"/>
    </location>
</feature>
<feature type="domain" description="GP-PDE" evidence="8">
    <location>
        <begin position="21"/>
        <end position="343"/>
    </location>
</feature>
<dbReference type="PANTHER" id="PTHR43620:SF7">
    <property type="entry name" value="GLYCEROPHOSPHODIESTER PHOSPHODIESTERASE GDPD5-RELATED"/>
    <property type="match status" value="1"/>
</dbReference>